<evidence type="ECO:0000313" key="6">
    <source>
        <dbReference type="Proteomes" id="UP001266807"/>
    </source>
</evidence>
<organism evidence="5 6">
    <name type="scientific">Paenibacillus peoriae</name>
    <dbReference type="NCBI Taxonomy" id="59893"/>
    <lineage>
        <taxon>Bacteria</taxon>
        <taxon>Bacillati</taxon>
        <taxon>Bacillota</taxon>
        <taxon>Bacilli</taxon>
        <taxon>Bacillales</taxon>
        <taxon>Paenibacillaceae</taxon>
        <taxon>Paenibacillus</taxon>
    </lineage>
</organism>
<gene>
    <name evidence="5" type="ORF">J2W98_003589</name>
</gene>
<dbReference type="RefSeq" id="WP_068940849.1">
    <property type="nucleotide sequence ID" value="NZ_JAVDUG010000004.1"/>
</dbReference>
<evidence type="ECO:0000256" key="3">
    <source>
        <dbReference type="ARBA" id="ARBA00022833"/>
    </source>
</evidence>
<dbReference type="SUPFAM" id="SSF49785">
    <property type="entry name" value="Galactose-binding domain-like"/>
    <property type="match status" value="1"/>
</dbReference>
<dbReference type="Pfam" id="PF00622">
    <property type="entry name" value="SPRY"/>
    <property type="match status" value="1"/>
</dbReference>
<name>A0ABU1QI40_9BACL</name>
<feature type="domain" description="B30.2/SPRY" evidence="4">
    <location>
        <begin position="1"/>
        <end position="167"/>
    </location>
</feature>
<dbReference type="InterPro" id="IPR043136">
    <property type="entry name" value="B30.2/SPRY_sf"/>
</dbReference>
<dbReference type="Proteomes" id="UP001266807">
    <property type="component" value="Unassembled WGS sequence"/>
</dbReference>
<evidence type="ECO:0000256" key="1">
    <source>
        <dbReference type="ARBA" id="ARBA00022723"/>
    </source>
</evidence>
<evidence type="ECO:0000256" key="2">
    <source>
        <dbReference type="ARBA" id="ARBA00022771"/>
    </source>
</evidence>
<dbReference type="PANTHER" id="PTHR13363">
    <property type="entry name" value="RING FINGER AND SRY DOMAIN-CONTAINING"/>
    <property type="match status" value="1"/>
</dbReference>
<keyword evidence="3" id="KW-0862">Zinc</keyword>
<dbReference type="Gene3D" id="2.60.120.920">
    <property type="match status" value="1"/>
</dbReference>
<reference evidence="5 6" key="1">
    <citation type="submission" date="2023-07" db="EMBL/GenBank/DDBJ databases">
        <title>Sorghum-associated microbial communities from plants grown in Nebraska, USA.</title>
        <authorList>
            <person name="Schachtman D."/>
        </authorList>
    </citation>
    <scope>NUCLEOTIDE SEQUENCE [LARGE SCALE GENOMIC DNA]</scope>
    <source>
        <strain evidence="5 6">BE143</strain>
    </source>
</reference>
<dbReference type="InterPro" id="IPR001870">
    <property type="entry name" value="B30.2/SPRY"/>
</dbReference>
<dbReference type="PROSITE" id="PS50188">
    <property type="entry name" value="B302_SPRY"/>
    <property type="match status" value="1"/>
</dbReference>
<evidence type="ECO:0000259" key="4">
    <source>
        <dbReference type="PROSITE" id="PS50188"/>
    </source>
</evidence>
<evidence type="ECO:0000313" key="5">
    <source>
        <dbReference type="EMBL" id="MDR6779309.1"/>
    </source>
</evidence>
<dbReference type="InterPro" id="IPR008979">
    <property type="entry name" value="Galactose-bd-like_sf"/>
</dbReference>
<keyword evidence="1" id="KW-0479">Metal-binding</keyword>
<keyword evidence="6" id="KW-1185">Reference proteome</keyword>
<accession>A0ABU1QI40</accession>
<dbReference type="PANTHER" id="PTHR13363:SF5">
    <property type="entry name" value="E3 UBIQUITIN-PROTEIN LIGASE RNF123"/>
    <property type="match status" value="1"/>
</dbReference>
<dbReference type="SUPFAM" id="SSF49899">
    <property type="entry name" value="Concanavalin A-like lectins/glucanases"/>
    <property type="match status" value="1"/>
</dbReference>
<keyword evidence="2" id="KW-0863">Zinc-finger</keyword>
<sequence length="419" mass="45657">MALNFKTAWDAVNKGSSSTLTNGNLTAAVPNYSGNVRATISKFTGKWYLEYKVITAGMGIFGICNANAPMNSSFSGTNNARLYYVNGVKYPENKAYGASISNGDIISILIDLDNGLLEFWRNGVSQGVSHTDILSMGTIYATVTSGTGGGSATSLATIEANFGSTAFAYSMPSGYLPYAWENIEKFLIVSDENFMSYSPSVISNATLVPKMTSNTSPTGTVEASNVWGTNYPWRAFDGISGSSGVWMASVASLPTWISYEFLNATEVTSYAIKSSTATRQPKNWTFEGYLDGQWIVLDKRDDVTDWVNGTKKTFSISESGSYKKYRLNVLLVNGDSSYLEIDEIEMYGVIDNGRIKYLSSASENDFISQGLDKSTQINLEETLKNKEYVSNNPTVFGSGKVYKQLVDPIKTPIKSILIS</sequence>
<dbReference type="Gene3D" id="2.60.120.260">
    <property type="entry name" value="Galactose-binding domain-like"/>
    <property type="match status" value="1"/>
</dbReference>
<dbReference type="InterPro" id="IPR003877">
    <property type="entry name" value="SPRY_dom"/>
</dbReference>
<proteinExistence type="predicted"/>
<protein>
    <recommendedName>
        <fullName evidence="4">B30.2/SPRY domain-containing protein</fullName>
    </recommendedName>
</protein>
<comment type="caution">
    <text evidence="5">The sequence shown here is derived from an EMBL/GenBank/DDBJ whole genome shotgun (WGS) entry which is preliminary data.</text>
</comment>
<dbReference type="InterPro" id="IPR013320">
    <property type="entry name" value="ConA-like_dom_sf"/>
</dbReference>
<dbReference type="EMBL" id="JAVDUG010000004">
    <property type="protein sequence ID" value="MDR6779309.1"/>
    <property type="molecule type" value="Genomic_DNA"/>
</dbReference>
<dbReference type="InterPro" id="IPR045129">
    <property type="entry name" value="RNF123/RKP/RSPRY1"/>
</dbReference>